<dbReference type="SUPFAM" id="SSF82771">
    <property type="entry name" value="GIY-YIG endonuclease"/>
    <property type="match status" value="1"/>
</dbReference>
<protein>
    <submittedName>
        <fullName evidence="3">Endo/excinuclease amino terminal domain protein</fullName>
    </submittedName>
</protein>
<evidence type="ECO:0000259" key="2">
    <source>
        <dbReference type="PROSITE" id="PS50164"/>
    </source>
</evidence>
<dbReference type="InterPro" id="IPR050381">
    <property type="entry name" value="SLX1_endonuclease"/>
</dbReference>
<feature type="region of interest" description="Disordered" evidence="1">
    <location>
        <begin position="23"/>
        <end position="43"/>
    </location>
</feature>
<feature type="domain" description="GIY-YIG" evidence="2">
    <location>
        <begin position="2"/>
        <end position="84"/>
    </location>
</feature>
<dbReference type="InterPro" id="IPR035901">
    <property type="entry name" value="GIY-YIG_endonuc_sf"/>
</dbReference>
<evidence type="ECO:0000256" key="1">
    <source>
        <dbReference type="SAM" id="MobiDB-lite"/>
    </source>
</evidence>
<gene>
    <name evidence="3" type="ORF">Mb0491</name>
</gene>
<dbReference type="EMBL" id="MH046811">
    <property type="protein sequence ID" value="UFX99815.1"/>
    <property type="molecule type" value="Genomic_DNA"/>
</dbReference>
<proteinExistence type="predicted"/>
<dbReference type="Gene3D" id="3.40.1440.10">
    <property type="entry name" value="GIY-YIG endonuclease"/>
    <property type="match status" value="1"/>
</dbReference>
<evidence type="ECO:0000313" key="3">
    <source>
        <dbReference type="EMBL" id="UFX99815.1"/>
    </source>
</evidence>
<accession>A0A8K1T168</accession>
<dbReference type="PROSITE" id="PS50164">
    <property type="entry name" value="GIY_YIG"/>
    <property type="match status" value="1"/>
</dbReference>
<name>A0A8K1T168_9VIRU</name>
<dbReference type="PANTHER" id="PTHR20208">
    <property type="entry name" value="STRUCTURE-SPECIFIC ENDONUCLEASE SUBUNIT SLX1"/>
    <property type="match status" value="1"/>
</dbReference>
<feature type="compositionally biased region" description="Polar residues" evidence="1">
    <location>
        <begin position="23"/>
        <end position="37"/>
    </location>
</feature>
<dbReference type="PANTHER" id="PTHR20208:SF13">
    <property type="entry name" value="STRUCTURE-SPECIFIC ENDONUCLEASE SUBUNIT SLX1"/>
    <property type="match status" value="1"/>
</dbReference>
<organism evidence="3">
    <name type="scientific">Megavirus baoshan</name>
    <dbReference type="NCBI Taxonomy" id="2496520"/>
    <lineage>
        <taxon>Viruses</taxon>
        <taxon>Varidnaviria</taxon>
        <taxon>Bamfordvirae</taxon>
        <taxon>Nucleocytoviricota</taxon>
        <taxon>Megaviricetes</taxon>
        <taxon>Imitervirales</taxon>
        <taxon>Mimiviridae</taxon>
        <taxon>Megamimivirinae</taxon>
        <taxon>Megavirus</taxon>
        <taxon>Megavirus baoshanense</taxon>
    </lineage>
</organism>
<dbReference type="InterPro" id="IPR000305">
    <property type="entry name" value="GIY-YIG_endonuc"/>
</dbReference>
<dbReference type="Pfam" id="PF01541">
    <property type="entry name" value="GIY-YIG"/>
    <property type="match status" value="1"/>
</dbReference>
<reference evidence="3" key="1">
    <citation type="submission" date="2018-03" db="EMBL/GenBank/DDBJ databases">
        <title>Draft genome sequences of Megaviruse, new member of the family Mimiviridae isolated from water in Shanghai, China.</title>
        <authorList>
            <person name="Xia Y."/>
        </authorList>
    </citation>
    <scope>NUCLEOTIDE SEQUENCE</scope>
    <source>
        <strain evidence="3">SH</strain>
    </source>
</reference>
<sequence>MSDWVCYLIMSLDSNDTYIGSSNNQPKRLNAHNNNNPDIKRTGAKRTRSQTWIPIIIISGFHDKRACLSFESGWKRLSRKRNNSRLFEINTLCNTKLSYNRDTKWNRIIDLLYFIHNTTLLDTHYRLNYNIKHPINIPNNLTINIFMEDWIQDLPWPYFIDFHQICMGDNLHNNKN</sequence>